<protein>
    <submittedName>
        <fullName evidence="1">Uncharacterized protein</fullName>
    </submittedName>
</protein>
<gene>
    <name evidence="1" type="ORF">HNQ97_000579</name>
</gene>
<sequence>MAGTKHTAETVNLAPVKHWSMATAIEQVEKCAFECEGGPLANNDAWRWLVGAAKIGPEFWPGQGVFFEITAEASGKTLKQWVHFYIVGCHMDSDTDRRYWTYDLSYDPPAPWHYGTVHVQRIRGDRLRLEKPGSLTEGSSHA</sequence>
<organism evidence="1 2">
    <name type="scientific">Aminobacter ciceronei</name>
    <dbReference type="NCBI Taxonomy" id="150723"/>
    <lineage>
        <taxon>Bacteria</taxon>
        <taxon>Pseudomonadati</taxon>
        <taxon>Pseudomonadota</taxon>
        <taxon>Alphaproteobacteria</taxon>
        <taxon>Hyphomicrobiales</taxon>
        <taxon>Phyllobacteriaceae</taxon>
        <taxon>Aminobacter</taxon>
    </lineage>
</organism>
<keyword evidence="2" id="KW-1185">Reference proteome</keyword>
<dbReference type="EMBL" id="JACJHZ010000002">
    <property type="protein sequence ID" value="MBA9018593.1"/>
    <property type="molecule type" value="Genomic_DNA"/>
</dbReference>
<dbReference type="RefSeq" id="WP_182573439.1">
    <property type="nucleotide sequence ID" value="NZ_JACJHY010000002.1"/>
</dbReference>
<dbReference type="Proteomes" id="UP000587524">
    <property type="component" value="Unassembled WGS sequence"/>
</dbReference>
<accession>A0ABR6C0V1</accession>
<evidence type="ECO:0000313" key="1">
    <source>
        <dbReference type="EMBL" id="MBA9018593.1"/>
    </source>
</evidence>
<evidence type="ECO:0000313" key="2">
    <source>
        <dbReference type="Proteomes" id="UP000587524"/>
    </source>
</evidence>
<proteinExistence type="predicted"/>
<reference evidence="1 2" key="1">
    <citation type="submission" date="2020-08" db="EMBL/GenBank/DDBJ databases">
        <title>Genomic Encyclopedia of Type Strains, Phase IV (KMG-IV): sequencing the most valuable type-strain genomes for metagenomic binning, comparative biology and taxonomic classification.</title>
        <authorList>
            <person name="Goeker M."/>
        </authorList>
    </citation>
    <scope>NUCLEOTIDE SEQUENCE [LARGE SCALE GENOMIC DNA]</scope>
    <source>
        <strain evidence="1 2">DSM 17455</strain>
    </source>
</reference>
<name>A0ABR6C0V1_9HYPH</name>
<comment type="caution">
    <text evidence="1">The sequence shown here is derived from an EMBL/GenBank/DDBJ whole genome shotgun (WGS) entry which is preliminary data.</text>
</comment>